<dbReference type="SMART" id="SM00236">
    <property type="entry name" value="fCBD"/>
    <property type="match status" value="2"/>
</dbReference>
<dbReference type="Proteomes" id="UP000481153">
    <property type="component" value="Unassembled WGS sequence"/>
</dbReference>
<dbReference type="GO" id="GO:0005576">
    <property type="term" value="C:extracellular region"/>
    <property type="evidence" value="ECO:0007669"/>
    <property type="project" value="InterPro"/>
</dbReference>
<dbReference type="InterPro" id="IPR000254">
    <property type="entry name" value="CBD"/>
</dbReference>
<evidence type="ECO:0000313" key="4">
    <source>
        <dbReference type="EMBL" id="KAF0725505.1"/>
    </source>
</evidence>
<comment type="caution">
    <text evidence="4">The sequence shown here is derived from an EMBL/GenBank/DDBJ whole genome shotgun (WGS) entry which is preliminary data.</text>
</comment>
<accession>A0A6G0WER7</accession>
<feature type="signal peptide" evidence="2">
    <location>
        <begin position="1"/>
        <end position="15"/>
    </location>
</feature>
<dbReference type="InterPro" id="IPR035971">
    <property type="entry name" value="CBD_sf"/>
</dbReference>
<gene>
    <name evidence="4" type="ORF">Ae201684_016068</name>
</gene>
<feature type="domain" description="CBM1" evidence="3">
    <location>
        <begin position="259"/>
        <end position="295"/>
    </location>
</feature>
<keyword evidence="1 2" id="KW-0732">Signal</keyword>
<evidence type="ECO:0000259" key="3">
    <source>
        <dbReference type="PROSITE" id="PS51164"/>
    </source>
</evidence>
<protein>
    <recommendedName>
        <fullName evidence="3">CBM1 domain-containing protein</fullName>
    </recommendedName>
</protein>
<dbReference type="GO" id="GO:0030248">
    <property type="term" value="F:cellulose binding"/>
    <property type="evidence" value="ECO:0007669"/>
    <property type="project" value="InterPro"/>
</dbReference>
<evidence type="ECO:0000256" key="1">
    <source>
        <dbReference type="ARBA" id="ARBA00022729"/>
    </source>
</evidence>
<dbReference type="AlphaFoldDB" id="A0A6G0WER7"/>
<feature type="domain" description="CBM1" evidence="3">
    <location>
        <begin position="50"/>
        <end position="86"/>
    </location>
</feature>
<dbReference type="PROSITE" id="PS00562">
    <property type="entry name" value="CBM1_1"/>
    <property type="match status" value="2"/>
</dbReference>
<dbReference type="GO" id="GO:0005975">
    <property type="term" value="P:carbohydrate metabolic process"/>
    <property type="evidence" value="ECO:0007669"/>
    <property type="project" value="InterPro"/>
</dbReference>
<evidence type="ECO:0000256" key="2">
    <source>
        <dbReference type="SAM" id="SignalP"/>
    </source>
</evidence>
<keyword evidence="5" id="KW-1185">Reference proteome</keyword>
<sequence>MKTIYLSLALAVVAAKELNVCSNNSECDQGYYCKPTGDDKKTSTCQPNGSCAKKWSQCGGSSFVGSSCCEDGSACKKWNSWYSQCVPKEWIRDAEQSCINVSVEGDATYCSKGPICGGGGSNCPKRGEVAVADCVKTLTSYVGANAKCVAPEDASCKKLKTGAWGCVWSSKEPQKDAEQSCINVSVEGDATYCTKGPICGGNGSNCPKKGDVAVADCVKTLTSYVDAAKCVAPEDASCKKLKTGAWGCVWNSKGPQWDIEVAEWQQCGGKGYSGKTGCSAGYECKKWNDYYSQCIPQTHRRSHEEDIASDDTIEAPRVD</sequence>
<dbReference type="PROSITE" id="PS51164">
    <property type="entry name" value="CBM1_2"/>
    <property type="match status" value="2"/>
</dbReference>
<dbReference type="SUPFAM" id="SSF57180">
    <property type="entry name" value="Cellulose-binding domain"/>
    <property type="match status" value="2"/>
</dbReference>
<evidence type="ECO:0000313" key="5">
    <source>
        <dbReference type="Proteomes" id="UP000481153"/>
    </source>
</evidence>
<feature type="chain" id="PRO_5026083742" description="CBM1 domain-containing protein" evidence="2">
    <location>
        <begin position="16"/>
        <end position="319"/>
    </location>
</feature>
<reference evidence="4 5" key="1">
    <citation type="submission" date="2019-07" db="EMBL/GenBank/DDBJ databases">
        <title>Genomics analysis of Aphanomyces spp. identifies a new class of oomycete effector associated with host adaptation.</title>
        <authorList>
            <person name="Gaulin E."/>
        </authorList>
    </citation>
    <scope>NUCLEOTIDE SEQUENCE [LARGE SCALE GENOMIC DNA]</scope>
    <source>
        <strain evidence="4 5">ATCC 201684</strain>
    </source>
</reference>
<organism evidence="4 5">
    <name type="scientific">Aphanomyces euteiches</name>
    <dbReference type="NCBI Taxonomy" id="100861"/>
    <lineage>
        <taxon>Eukaryota</taxon>
        <taxon>Sar</taxon>
        <taxon>Stramenopiles</taxon>
        <taxon>Oomycota</taxon>
        <taxon>Saprolegniomycetes</taxon>
        <taxon>Saprolegniales</taxon>
        <taxon>Verrucalvaceae</taxon>
        <taxon>Aphanomyces</taxon>
    </lineage>
</organism>
<dbReference type="EMBL" id="VJMJ01000241">
    <property type="protein sequence ID" value="KAF0725505.1"/>
    <property type="molecule type" value="Genomic_DNA"/>
</dbReference>
<dbReference type="VEuPathDB" id="FungiDB:AeMF1_005421"/>
<dbReference type="Pfam" id="PF00734">
    <property type="entry name" value="CBM_1"/>
    <property type="match status" value="2"/>
</dbReference>
<name>A0A6G0WER7_9STRA</name>
<proteinExistence type="predicted"/>